<dbReference type="Pfam" id="PF20389">
    <property type="entry name" value="DUF6684"/>
    <property type="match status" value="1"/>
</dbReference>
<dbReference type="AlphaFoldDB" id="A0A1I1G8B8"/>
<keyword evidence="1" id="KW-0812">Transmembrane</keyword>
<dbReference type="EMBL" id="FOKW01000004">
    <property type="protein sequence ID" value="SFC07824.1"/>
    <property type="molecule type" value="Genomic_DNA"/>
</dbReference>
<evidence type="ECO:0000313" key="2">
    <source>
        <dbReference type="EMBL" id="SFC07824.1"/>
    </source>
</evidence>
<evidence type="ECO:0008006" key="4">
    <source>
        <dbReference type="Google" id="ProtNLM"/>
    </source>
</evidence>
<reference evidence="3" key="1">
    <citation type="submission" date="2016-10" db="EMBL/GenBank/DDBJ databases">
        <authorList>
            <person name="Varghese N."/>
            <person name="Submissions S."/>
        </authorList>
    </citation>
    <scope>NUCLEOTIDE SEQUENCE [LARGE SCALE GENOMIC DNA]</scope>
    <source>
        <strain evidence="3">DSM 13078</strain>
    </source>
</reference>
<dbReference type="RefSeq" id="WP_007142595.1">
    <property type="nucleotide sequence ID" value="NZ_FOKW01000004.1"/>
</dbReference>
<accession>A0A1I1G8B8</accession>
<keyword evidence="1" id="KW-0472">Membrane</keyword>
<keyword evidence="1" id="KW-1133">Transmembrane helix</keyword>
<dbReference type="GeneID" id="30923072"/>
<keyword evidence="3" id="KW-1185">Reference proteome</keyword>
<evidence type="ECO:0000256" key="1">
    <source>
        <dbReference type="SAM" id="Phobius"/>
    </source>
</evidence>
<protein>
    <recommendedName>
        <fullName evidence="4">Cox cluster protein</fullName>
    </recommendedName>
</protein>
<sequence>MLEWLSRETVVDISINAVPVLILAYFAVLFEVASPWEFDPLAVVLTHTLTLFPLLVLVCATYLVARVIERDATRSSG</sequence>
<dbReference type="Proteomes" id="UP000199161">
    <property type="component" value="Unassembled WGS sequence"/>
</dbReference>
<feature type="transmembrane region" description="Helical" evidence="1">
    <location>
        <begin position="42"/>
        <end position="65"/>
    </location>
</feature>
<gene>
    <name evidence="2" type="ORF">SAMN05444422_104151</name>
</gene>
<evidence type="ECO:0000313" key="3">
    <source>
        <dbReference type="Proteomes" id="UP000199161"/>
    </source>
</evidence>
<dbReference type="InterPro" id="IPR046506">
    <property type="entry name" value="DUF6684"/>
</dbReference>
<name>A0A1I1G8B8_NATHA</name>
<organism evidence="2 3">
    <name type="scientific">Natronobacterium haloterrestre</name>
    <name type="common">Halobiforma haloterrestris</name>
    <dbReference type="NCBI Taxonomy" id="148448"/>
    <lineage>
        <taxon>Archaea</taxon>
        <taxon>Methanobacteriati</taxon>
        <taxon>Methanobacteriota</taxon>
        <taxon>Stenosarchaea group</taxon>
        <taxon>Halobacteria</taxon>
        <taxon>Halobacteriales</taxon>
        <taxon>Natrialbaceae</taxon>
        <taxon>Natronobacterium</taxon>
    </lineage>
</organism>
<proteinExistence type="predicted"/>
<dbReference type="OrthoDB" id="157218at2157"/>
<feature type="transmembrane region" description="Helical" evidence="1">
    <location>
        <begin position="9"/>
        <end position="30"/>
    </location>
</feature>